<gene>
    <name evidence="3" type="ORF">JZO67_004098</name>
</gene>
<dbReference type="Gene3D" id="3.40.630.10">
    <property type="entry name" value="Zn peptidases"/>
    <property type="match status" value="1"/>
</dbReference>
<dbReference type="InterPro" id="IPR036264">
    <property type="entry name" value="Bact_exopeptidase_dim_dom"/>
</dbReference>
<accession>A0ABV0ETZ4</accession>
<dbReference type="PANTHER" id="PTHR30575">
    <property type="entry name" value="PEPTIDASE M20"/>
    <property type="match status" value="1"/>
</dbReference>
<proteinExistence type="inferred from homology"/>
<sequence>MTTNTLEETQIIQEFIANRLVHYQELALDIHDHPEVSNYEFHAADVLSRQLQAEGFAVKTDVAGHRTGFDARYKSAKPGPTIVFLAEYDALPGIGHACGHNLFGTTSLLAASALKKLIDQTGGEIRVYGTPGEEGGENGSAKGSFVREGFFTDVDAALCVHPAHRYSQTLPSLANDPVDVKFYGRASHAAAAPEKGINALDAVLQVYNSVNALRQHLPLDVKIHGVITNGGVAANVVPEFASARFYLRAASRKTLNEVYQKFDQIVQGAALATGCTYDFGLFQNSVDDTVLTPLFDEVLFKHLTELDIPATEISTEIPDSYGSSDVGNVSQVIPTIQPTVSISDDYIAGHSEEFKAAARSEKGLASIAIGAELLAKTALDLIQNPELLQAIKEQHQENLEAQNT</sequence>
<dbReference type="InterPro" id="IPR017144">
    <property type="entry name" value="Xaa-Arg_dipeptidase"/>
</dbReference>
<dbReference type="PIRSF" id="PIRSF037226">
    <property type="entry name" value="Amidohydrolase_ACY1L2_prd"/>
    <property type="match status" value="1"/>
</dbReference>
<dbReference type="InterPro" id="IPR052030">
    <property type="entry name" value="Peptidase_M20/M20A_hydrolases"/>
</dbReference>
<dbReference type="Pfam" id="PF07687">
    <property type="entry name" value="M20_dimer"/>
    <property type="match status" value="1"/>
</dbReference>
<dbReference type="Proteomes" id="UP000664357">
    <property type="component" value="Unassembled WGS sequence"/>
</dbReference>
<dbReference type="SUPFAM" id="SSF55031">
    <property type="entry name" value="Bacterial exopeptidase dimerisation domain"/>
    <property type="match status" value="1"/>
</dbReference>
<comment type="caution">
    <text evidence="3">The sequence shown here is derived from an EMBL/GenBank/DDBJ whole genome shotgun (WGS) entry which is preliminary data.</text>
</comment>
<evidence type="ECO:0000256" key="1">
    <source>
        <dbReference type="PIRNR" id="PIRNR037226"/>
    </source>
</evidence>
<dbReference type="InterPro" id="IPR011650">
    <property type="entry name" value="Peptidase_M20_dimer"/>
</dbReference>
<evidence type="ECO:0000259" key="2">
    <source>
        <dbReference type="Pfam" id="PF07687"/>
    </source>
</evidence>
<dbReference type="CDD" id="cd03887">
    <property type="entry name" value="M20_Acy1L2"/>
    <property type="match status" value="1"/>
</dbReference>
<organism evidence="3 4">
    <name type="scientific">Candidatus Enterococcus ferrettii</name>
    <dbReference type="NCBI Taxonomy" id="2815324"/>
    <lineage>
        <taxon>Bacteria</taxon>
        <taxon>Bacillati</taxon>
        <taxon>Bacillota</taxon>
        <taxon>Bacilli</taxon>
        <taxon>Lactobacillales</taxon>
        <taxon>Enterococcaceae</taxon>
        <taxon>Enterococcus</taxon>
    </lineage>
</organism>
<dbReference type="InterPro" id="IPR017439">
    <property type="entry name" value="Amidohydrolase"/>
</dbReference>
<dbReference type="RefSeq" id="WP_207704076.1">
    <property type="nucleotide sequence ID" value="NZ_JAFREL020000004.1"/>
</dbReference>
<comment type="similarity">
    <text evidence="1">Belongs to the peptidase M20A family.</text>
</comment>
<dbReference type="Gene3D" id="3.30.70.360">
    <property type="match status" value="1"/>
</dbReference>
<name>A0ABV0ETZ4_9ENTE</name>
<feature type="domain" description="Peptidase M20 dimerisation" evidence="2">
    <location>
        <begin position="179"/>
        <end position="269"/>
    </location>
</feature>
<dbReference type="EMBL" id="JAFREL020000004">
    <property type="protein sequence ID" value="MEO1772116.1"/>
    <property type="molecule type" value="Genomic_DNA"/>
</dbReference>
<dbReference type="SUPFAM" id="SSF53187">
    <property type="entry name" value="Zn-dependent exopeptidases"/>
    <property type="match status" value="1"/>
</dbReference>
<evidence type="ECO:0000313" key="4">
    <source>
        <dbReference type="Proteomes" id="UP000664357"/>
    </source>
</evidence>
<dbReference type="InterPro" id="IPR002933">
    <property type="entry name" value="Peptidase_M20"/>
</dbReference>
<protein>
    <recommendedName>
        <fullName evidence="1">Peptidase M20 domain-containing protein 2</fullName>
    </recommendedName>
</protein>
<evidence type="ECO:0000313" key="3">
    <source>
        <dbReference type="EMBL" id="MEO1772116.1"/>
    </source>
</evidence>
<dbReference type="Pfam" id="PF01546">
    <property type="entry name" value="Peptidase_M20"/>
    <property type="match status" value="1"/>
</dbReference>
<reference evidence="3 4" key="1">
    <citation type="submission" date="2024-02" db="EMBL/GenBank/DDBJ databases">
        <title>The Genome Sequence of Enterococcus sp. DIV0159.</title>
        <authorList>
            <person name="Earl A."/>
            <person name="Manson A."/>
            <person name="Gilmore M."/>
            <person name="Sanders J."/>
            <person name="Shea T."/>
            <person name="Howe W."/>
            <person name="Livny J."/>
            <person name="Cuomo C."/>
            <person name="Neafsey D."/>
            <person name="Birren B."/>
        </authorList>
    </citation>
    <scope>NUCLEOTIDE SEQUENCE [LARGE SCALE GENOMIC DNA]</scope>
    <source>
        <strain evidence="3 4">665A</strain>
    </source>
</reference>
<keyword evidence="4" id="KW-1185">Reference proteome</keyword>
<dbReference type="PANTHER" id="PTHR30575:SF0">
    <property type="entry name" value="XAA-ARG DIPEPTIDASE"/>
    <property type="match status" value="1"/>
</dbReference>
<dbReference type="NCBIfam" id="TIGR01891">
    <property type="entry name" value="amidohydrolases"/>
    <property type="match status" value="1"/>
</dbReference>